<evidence type="ECO:0000259" key="10">
    <source>
        <dbReference type="Pfam" id="PF03962"/>
    </source>
</evidence>
<name>U5CPX5_AMBTC</name>
<organism evidence="12 13">
    <name type="scientific">Amborella trichopoda</name>
    <dbReference type="NCBI Taxonomy" id="13333"/>
    <lineage>
        <taxon>Eukaryota</taxon>
        <taxon>Viridiplantae</taxon>
        <taxon>Streptophyta</taxon>
        <taxon>Embryophyta</taxon>
        <taxon>Tracheophyta</taxon>
        <taxon>Spermatophyta</taxon>
        <taxon>Magnoliopsida</taxon>
        <taxon>Amborellales</taxon>
        <taxon>Amborellaceae</taxon>
        <taxon>Amborella</taxon>
    </lineage>
</organism>
<dbReference type="InterPro" id="IPR005647">
    <property type="entry name" value="Mnd1"/>
</dbReference>
<feature type="coiled-coil region" evidence="9">
    <location>
        <begin position="85"/>
        <end position="146"/>
    </location>
</feature>
<evidence type="ECO:0000256" key="2">
    <source>
        <dbReference type="ARBA" id="ARBA00005981"/>
    </source>
</evidence>
<dbReference type="GO" id="GO:0007131">
    <property type="term" value="P:reciprocal meiotic recombination"/>
    <property type="evidence" value="ECO:0000318"/>
    <property type="project" value="GO_Central"/>
</dbReference>
<accession>U5CPX5</accession>
<dbReference type="PIRSF" id="PIRSF026991">
    <property type="entry name" value="Mnd1"/>
    <property type="match status" value="1"/>
</dbReference>
<comment type="subcellular location">
    <subcellularLocation>
        <location evidence="1 8">Nucleus</location>
    </subcellularLocation>
</comment>
<keyword evidence="13" id="KW-1185">Reference proteome</keyword>
<dbReference type="HOGENOM" id="CLU_080628_3_0_1"/>
<dbReference type="STRING" id="13333.U5CPX5"/>
<dbReference type="Gramene" id="ERN15226">
    <property type="protein sequence ID" value="ERN15226"/>
    <property type="gene ID" value="AMTR_s00056p00190480"/>
</dbReference>
<keyword evidence="6 8" id="KW-0539">Nucleus</keyword>
<evidence type="ECO:0000313" key="12">
    <source>
        <dbReference type="EMBL" id="ERN15226.1"/>
    </source>
</evidence>
<dbReference type="Pfam" id="PF03962">
    <property type="entry name" value="Mnd1"/>
    <property type="match status" value="1"/>
</dbReference>
<comment type="similarity">
    <text evidence="2 8">Belongs to the MND1 family.</text>
</comment>
<keyword evidence="7" id="KW-0469">Meiosis</keyword>
<evidence type="ECO:0000313" key="13">
    <source>
        <dbReference type="Proteomes" id="UP000017836"/>
    </source>
</evidence>
<evidence type="ECO:0000259" key="11">
    <source>
        <dbReference type="Pfam" id="PF18517"/>
    </source>
</evidence>
<dbReference type="InterPro" id="IPR040661">
    <property type="entry name" value="LZ3wCH"/>
</dbReference>
<dbReference type="GO" id="GO:0005634">
    <property type="term" value="C:nucleus"/>
    <property type="evidence" value="ECO:0007669"/>
    <property type="project" value="UniProtKB-SubCell"/>
</dbReference>
<dbReference type="eggNOG" id="KOG3433">
    <property type="taxonomic scope" value="Eukaryota"/>
</dbReference>
<protein>
    <recommendedName>
        <fullName evidence="3 8">Meiotic nuclear division protein 1 homolog</fullName>
    </recommendedName>
</protein>
<gene>
    <name evidence="12" type="ORF">AMTR_s00056p00190480</name>
</gene>
<dbReference type="OMA" id="VCYWAFP"/>
<dbReference type="PANTHER" id="PTHR31398">
    <property type="entry name" value="MEIOTIC NUCLEAR DIVISION PROTEIN 1 HOMOLOG"/>
    <property type="match status" value="1"/>
</dbReference>
<dbReference type="EMBL" id="KI392510">
    <property type="protein sequence ID" value="ERN15226.1"/>
    <property type="molecule type" value="Genomic_DNA"/>
</dbReference>
<evidence type="ECO:0000256" key="7">
    <source>
        <dbReference type="ARBA" id="ARBA00023254"/>
    </source>
</evidence>
<evidence type="ECO:0000256" key="5">
    <source>
        <dbReference type="ARBA" id="ARBA00023172"/>
    </source>
</evidence>
<evidence type="ECO:0000256" key="4">
    <source>
        <dbReference type="ARBA" id="ARBA00023054"/>
    </source>
</evidence>
<dbReference type="Proteomes" id="UP000017836">
    <property type="component" value="Unassembled WGS sequence"/>
</dbReference>
<evidence type="ECO:0000256" key="3">
    <source>
        <dbReference type="ARBA" id="ARBA00013726"/>
    </source>
</evidence>
<evidence type="ECO:0000256" key="9">
    <source>
        <dbReference type="SAM" id="Coils"/>
    </source>
</evidence>
<dbReference type="Pfam" id="PF18517">
    <property type="entry name" value="LZ3wCH"/>
    <property type="match status" value="1"/>
</dbReference>
<sequence>MSKKRGLSLEEKREQILQIFYESQDFFLLRELEKLGPRKGVVSQTVKDVVQSLVDDDLVSKDKIGSSVYFWSLPSCAGNQLRNAYSKLESDIASSKKRFDELVQQRDSLKKGREESDEREAALVGLKAIEEQYNALKDEMALYADNDPAVIEAMKDATDVAHAATNRWTDNIFTLQHWCSGNFPEAKEQLEHLYKEVGITDSLDYIE</sequence>
<feature type="domain" description="Mnd1 HTH" evidence="10">
    <location>
        <begin position="16"/>
        <end position="74"/>
    </location>
</feature>
<dbReference type="GO" id="GO:0003690">
    <property type="term" value="F:double-stranded DNA binding"/>
    <property type="evidence" value="ECO:0007669"/>
    <property type="project" value="InterPro"/>
</dbReference>
<keyword evidence="5" id="KW-0233">DNA recombination</keyword>
<feature type="domain" description="Leucine zipper with capping helix" evidence="11">
    <location>
        <begin position="150"/>
        <end position="206"/>
    </location>
</feature>
<keyword evidence="4 9" id="KW-0175">Coiled coil</keyword>
<dbReference type="PANTHER" id="PTHR31398:SF0">
    <property type="entry name" value="MEIOTIC NUCLEAR DIVISION PROTEIN 1 HOMOLOG"/>
    <property type="match status" value="1"/>
</dbReference>
<dbReference type="AlphaFoldDB" id="U5CPX5"/>
<evidence type="ECO:0000256" key="6">
    <source>
        <dbReference type="ARBA" id="ARBA00023242"/>
    </source>
</evidence>
<proteinExistence type="inferred from homology"/>
<dbReference type="InterPro" id="IPR040453">
    <property type="entry name" value="Mnd1_HTH"/>
</dbReference>
<evidence type="ECO:0000256" key="1">
    <source>
        <dbReference type="ARBA" id="ARBA00004123"/>
    </source>
</evidence>
<evidence type="ECO:0000256" key="8">
    <source>
        <dbReference type="PIRNR" id="PIRNR026991"/>
    </source>
</evidence>
<reference evidence="13" key="1">
    <citation type="journal article" date="2013" name="Science">
        <title>The Amborella genome and the evolution of flowering plants.</title>
        <authorList>
            <consortium name="Amborella Genome Project"/>
        </authorList>
    </citation>
    <scope>NUCLEOTIDE SEQUENCE [LARGE SCALE GENOMIC DNA]</scope>
</reference>
<comment type="function">
    <text evidence="8">Required for proper homologous chromosome pairing and efficient cross-over and intragenic recombination during meiosis.</text>
</comment>